<comment type="caution">
    <text evidence="1">The sequence shown here is derived from an EMBL/GenBank/DDBJ whole genome shotgun (WGS) entry which is preliminary data.</text>
</comment>
<gene>
    <name evidence="1" type="primary">HRT2</name>
    <name evidence="1" type="ORF">EV182_003027</name>
</gene>
<sequence length="460" mass="51925">MFEFAVNKTPYPPCTCDQQGTFSYESLNSRVPYILNDIIETVLQEKEALASAGNSHDSDVIKAADVILEELRDLKQEMATDKPLTPLPADPIGDAELWNSALSTHFPGGVWSKTPFLVWETYMYRRVSGVFARSIDPWRNFDFFFGRKTATFHASKQAVYRLAGSLAKLIQATEGDRANSSLKGHQLAFIELLHGSLWGNQTDLSMFPDMDDNDVETLQRKLGSARDDAHIVHDDSDKIWKYVSENLAKGGRIDIVLDNAGFELYMDLLLAHWLTVCGYASKIYFHCKRIPWYVSDVRKSDFHWLVDTCVAMNGSDETRILNELASEWRSFLDTGKWVLEDDLYWTGLLSYHYLPEMAPELWRDVLQKGDLLIFKGDLNYRKLTHDLEWPHATPFVDALGVLAGSAAPIVALRTSKAETVVGIDQQRGDELNRAVPNWKSTGRYGVIQFSPGKNAAASVQ</sequence>
<protein>
    <submittedName>
        <fullName evidence="1">Hairy/enhancer-of-split with YRPW motif protein 2</fullName>
    </submittedName>
</protein>
<keyword evidence="2" id="KW-1185">Reference proteome</keyword>
<dbReference type="Proteomes" id="UP001145114">
    <property type="component" value="Unassembled WGS sequence"/>
</dbReference>
<name>A0ACC1HH76_9FUNG</name>
<organism evidence="1 2">
    <name type="scientific">Spiromyces aspiralis</name>
    <dbReference type="NCBI Taxonomy" id="68401"/>
    <lineage>
        <taxon>Eukaryota</taxon>
        <taxon>Fungi</taxon>
        <taxon>Fungi incertae sedis</taxon>
        <taxon>Zoopagomycota</taxon>
        <taxon>Kickxellomycotina</taxon>
        <taxon>Kickxellomycetes</taxon>
        <taxon>Kickxellales</taxon>
        <taxon>Kickxellaceae</taxon>
        <taxon>Spiromyces</taxon>
    </lineage>
</organism>
<reference evidence="1" key="1">
    <citation type="submission" date="2022-06" db="EMBL/GenBank/DDBJ databases">
        <title>Phylogenomic reconstructions and comparative analyses of Kickxellomycotina fungi.</title>
        <authorList>
            <person name="Reynolds N.K."/>
            <person name="Stajich J.E."/>
            <person name="Barry K."/>
            <person name="Grigoriev I.V."/>
            <person name="Crous P."/>
            <person name="Smith M.E."/>
        </authorList>
    </citation>
    <scope>NUCLEOTIDE SEQUENCE</scope>
    <source>
        <strain evidence="1">RSA 2271</strain>
    </source>
</reference>
<accession>A0ACC1HH76</accession>
<evidence type="ECO:0000313" key="1">
    <source>
        <dbReference type="EMBL" id="KAJ1674562.1"/>
    </source>
</evidence>
<proteinExistence type="predicted"/>
<dbReference type="EMBL" id="JAMZIH010005860">
    <property type="protein sequence ID" value="KAJ1674562.1"/>
    <property type="molecule type" value="Genomic_DNA"/>
</dbReference>
<evidence type="ECO:0000313" key="2">
    <source>
        <dbReference type="Proteomes" id="UP001145114"/>
    </source>
</evidence>